<feature type="domain" description="Methyl-accepting transducer" evidence="5">
    <location>
        <begin position="399"/>
        <end position="650"/>
    </location>
</feature>
<dbReference type="SUPFAM" id="SSF58104">
    <property type="entry name" value="Methyl-accepting chemotaxis protein (MCP) signaling domain"/>
    <property type="match status" value="1"/>
</dbReference>
<proteinExistence type="inferred from homology"/>
<dbReference type="AlphaFoldDB" id="A0A934I251"/>
<sequence>MKVIKFKRIKTRILTLLLPLIILSMLSLSAISYQTSKNLINNEIDKQMNEKLDSTVSSIEKSLTNHSKIPVTLARTVEVVGNTMDKEQYVSMLKSYVNSNDETLGAGVWFEPYKYKSDIKHFGPYAYKSDGDLVYTDDYNAESYNYTEQSWYKAGANSGGKAVWTPPYLDNVTKISMVTLAVPFYDKDKKLLGVTTADIDLTRIQKMIKEIKIGQTGKAFLVDKDGTYIAGSDSSKIMKTKLQDDNNKSLADLSKNIMSGKKSTGSFTDNNGKNIIYSAPIAETGWVLVLTMPDKELYSPLNVLIYKLIPVILATIAVIILAILLFSNYIASSIKKILDFGTALGNGDLTKTIEVNSEDEFGSLSKELSKANENMSKLITQIADSSGEISSSSEELSATIEEISSKMDSINEATKNVSKGTEELSSSTEEVNTSVDDINSIVSNLTNKSAEVNNSSQEIQSRASQIKDRGQNSMKVAIGIYEEKHLKIAKAIESGKIVDDVKIMAESIASIAEQTNLLALNAAIEAARSGEHGKGFAVVAEEVRKLAEQSAQTVMSIQSMVVEVREVFNNLSQNAEEILNFVENNVKSDYQLLVDTGLQYEKDAEFINNIAGEINNAVGLVAESISNISSSIENVSAIAEESAASSQEIMGSVDENTFAIEEVAKASQSQTELAERLNDLIQQFKI</sequence>
<dbReference type="InterPro" id="IPR004089">
    <property type="entry name" value="MCPsignal_dom"/>
</dbReference>
<evidence type="ECO:0000256" key="4">
    <source>
        <dbReference type="SAM" id="Phobius"/>
    </source>
</evidence>
<protein>
    <submittedName>
        <fullName evidence="7">Methyl-accepting chemotaxis protein</fullName>
    </submittedName>
</protein>
<feature type="domain" description="HAMP" evidence="6">
    <location>
        <begin position="328"/>
        <end position="380"/>
    </location>
</feature>
<dbReference type="EMBL" id="JAEEGB010000033">
    <property type="protein sequence ID" value="MBI6874712.1"/>
    <property type="molecule type" value="Genomic_DNA"/>
</dbReference>
<dbReference type="SUPFAM" id="SSF103190">
    <property type="entry name" value="Sensory domain-like"/>
    <property type="match status" value="1"/>
</dbReference>
<feature type="transmembrane region" description="Helical" evidence="4">
    <location>
        <begin position="304"/>
        <end position="326"/>
    </location>
</feature>
<dbReference type="Pfam" id="PF22673">
    <property type="entry name" value="MCP-like_PDC_1"/>
    <property type="match status" value="1"/>
</dbReference>
<evidence type="ECO:0000256" key="2">
    <source>
        <dbReference type="ARBA" id="ARBA00029447"/>
    </source>
</evidence>
<keyword evidence="4" id="KW-1133">Transmembrane helix</keyword>
<accession>A0A934I251</accession>
<dbReference type="GO" id="GO:0016020">
    <property type="term" value="C:membrane"/>
    <property type="evidence" value="ECO:0007669"/>
    <property type="project" value="InterPro"/>
</dbReference>
<dbReference type="InterPro" id="IPR003660">
    <property type="entry name" value="HAMP_dom"/>
</dbReference>
<dbReference type="CDD" id="cd12912">
    <property type="entry name" value="PDC2_MCP_like"/>
    <property type="match status" value="1"/>
</dbReference>
<dbReference type="Pfam" id="PF00015">
    <property type="entry name" value="MCPsignal"/>
    <property type="match status" value="1"/>
</dbReference>
<dbReference type="GO" id="GO:0007165">
    <property type="term" value="P:signal transduction"/>
    <property type="evidence" value="ECO:0007669"/>
    <property type="project" value="UniProtKB-KW"/>
</dbReference>
<dbReference type="CDD" id="cd12913">
    <property type="entry name" value="PDC1_MCP_like"/>
    <property type="match status" value="1"/>
</dbReference>
<dbReference type="PROSITE" id="PS50885">
    <property type="entry name" value="HAMP"/>
    <property type="match status" value="1"/>
</dbReference>
<keyword evidence="4" id="KW-0472">Membrane</keyword>
<dbReference type="PROSITE" id="PS50111">
    <property type="entry name" value="CHEMOTAXIS_TRANSDUC_2"/>
    <property type="match status" value="1"/>
</dbReference>
<dbReference type="CDD" id="cd06225">
    <property type="entry name" value="HAMP"/>
    <property type="match status" value="1"/>
</dbReference>
<evidence type="ECO:0000313" key="7">
    <source>
        <dbReference type="EMBL" id="MBI6874712.1"/>
    </source>
</evidence>
<dbReference type="InterPro" id="IPR029151">
    <property type="entry name" value="Sensor-like_sf"/>
</dbReference>
<gene>
    <name evidence="7" type="ORF">I6U51_18755</name>
</gene>
<dbReference type="PANTHER" id="PTHR32089:SF112">
    <property type="entry name" value="LYSOZYME-LIKE PROTEIN-RELATED"/>
    <property type="match status" value="1"/>
</dbReference>
<evidence type="ECO:0000259" key="6">
    <source>
        <dbReference type="PROSITE" id="PS50885"/>
    </source>
</evidence>
<evidence type="ECO:0000259" key="5">
    <source>
        <dbReference type="PROSITE" id="PS50111"/>
    </source>
</evidence>
<dbReference type="Gene3D" id="1.10.287.950">
    <property type="entry name" value="Methyl-accepting chemotaxis protein"/>
    <property type="match status" value="1"/>
</dbReference>
<keyword evidence="8" id="KW-1185">Reference proteome</keyword>
<dbReference type="SMART" id="SM00283">
    <property type="entry name" value="MA"/>
    <property type="match status" value="1"/>
</dbReference>
<dbReference type="Proteomes" id="UP000622687">
    <property type="component" value="Unassembled WGS sequence"/>
</dbReference>
<evidence type="ECO:0000256" key="1">
    <source>
        <dbReference type="ARBA" id="ARBA00023224"/>
    </source>
</evidence>
<evidence type="ECO:0000313" key="8">
    <source>
        <dbReference type="Proteomes" id="UP000622687"/>
    </source>
</evidence>
<comment type="caution">
    <text evidence="7">The sequence shown here is derived from an EMBL/GenBank/DDBJ whole genome shotgun (WGS) entry which is preliminary data.</text>
</comment>
<dbReference type="Gene3D" id="3.30.450.20">
    <property type="entry name" value="PAS domain"/>
    <property type="match status" value="2"/>
</dbReference>
<reference evidence="7" key="1">
    <citation type="submission" date="2020-12" db="EMBL/GenBank/DDBJ databases">
        <title>Clostridium thailandense sp. nov., a novel acetogenic bacterium isolated from peat land soil in Thailand.</title>
        <authorList>
            <person name="Chaikitkaew S."/>
            <person name="Birkeland N.K."/>
        </authorList>
    </citation>
    <scope>NUCLEOTIDE SEQUENCE</scope>
    <source>
        <strain evidence="7">DSM 17425</strain>
    </source>
</reference>
<dbReference type="RefSeq" id="WP_211144093.1">
    <property type="nucleotide sequence ID" value="NZ_JAEEGB010000033.1"/>
</dbReference>
<comment type="similarity">
    <text evidence="2">Belongs to the methyl-accepting chemotaxis (MCP) protein family.</text>
</comment>
<evidence type="ECO:0000256" key="3">
    <source>
        <dbReference type="PROSITE-ProRule" id="PRU00284"/>
    </source>
</evidence>
<keyword evidence="1 3" id="KW-0807">Transducer</keyword>
<dbReference type="PANTHER" id="PTHR32089">
    <property type="entry name" value="METHYL-ACCEPTING CHEMOTAXIS PROTEIN MCPB"/>
    <property type="match status" value="1"/>
</dbReference>
<name>A0A934I251_9CLOT</name>
<keyword evidence="4" id="KW-0812">Transmembrane</keyword>
<organism evidence="7 8">
    <name type="scientific">Clostridium aciditolerans</name>
    <dbReference type="NCBI Taxonomy" id="339861"/>
    <lineage>
        <taxon>Bacteria</taxon>
        <taxon>Bacillati</taxon>
        <taxon>Bacillota</taxon>
        <taxon>Clostridia</taxon>
        <taxon>Eubacteriales</taxon>
        <taxon>Clostridiaceae</taxon>
        <taxon>Clostridium</taxon>
    </lineage>
</organism>